<name>A0ABV5RP97_9ACTN</name>
<dbReference type="InterPro" id="IPR023210">
    <property type="entry name" value="NADP_OxRdtase_dom"/>
</dbReference>
<feature type="domain" description="NADP-dependent oxidoreductase" evidence="2">
    <location>
        <begin position="16"/>
        <end position="316"/>
    </location>
</feature>
<dbReference type="EMBL" id="JBHMCG010000227">
    <property type="protein sequence ID" value="MFB9579618.1"/>
    <property type="molecule type" value="Genomic_DNA"/>
</dbReference>
<gene>
    <name evidence="3" type="ORF">ACFFTL_47090</name>
</gene>
<organism evidence="3 4">
    <name type="scientific">Streptomyces yanii</name>
    <dbReference type="NCBI Taxonomy" id="78510"/>
    <lineage>
        <taxon>Bacteria</taxon>
        <taxon>Bacillati</taxon>
        <taxon>Actinomycetota</taxon>
        <taxon>Actinomycetes</taxon>
        <taxon>Kitasatosporales</taxon>
        <taxon>Streptomycetaceae</taxon>
        <taxon>Streptomyces</taxon>
    </lineage>
</organism>
<dbReference type="Gene3D" id="3.20.20.100">
    <property type="entry name" value="NADP-dependent oxidoreductase domain"/>
    <property type="match status" value="1"/>
</dbReference>
<dbReference type="CDD" id="cd19076">
    <property type="entry name" value="AKR_AKR13A_13D"/>
    <property type="match status" value="1"/>
</dbReference>
<comment type="caution">
    <text evidence="3">The sequence shown here is derived from an EMBL/GenBank/DDBJ whole genome shotgun (WGS) entry which is preliminary data.</text>
</comment>
<sequence>MRTTALGTHGSEVGVIGLGAMGMSFAYDMATPRDEATSVSVIHQALELGVTLIDTADVYGPHTNERLVGRALTGRHDRAVIATKVGLEAIDPTGGPGGSPLVKPNGRPEHVRASIDASLRRLGTDHVDLYQLHRVDPEVPVEGTWGALAEAVAAGKARYLGLSEVSVEQIQRAQAVHPVATVQSEFSVWSRDVQAEVLPYCKQHGIGLLPYSPLGRGFLVCRFASFDELPRNDQRRRLPRFQQDNLRANLDIAAKVREVADRIDATPAQVALAWLIAQGPRVVPIPGTKTPKYLADNAGAANVELSPADLADLDAIPAPVGTRY</sequence>
<protein>
    <submittedName>
        <fullName evidence="3">Aldo/keto reductase</fullName>
        <ecNumber evidence="3">1.1.1.-</ecNumber>
    </submittedName>
</protein>
<proteinExistence type="predicted"/>
<evidence type="ECO:0000313" key="3">
    <source>
        <dbReference type="EMBL" id="MFB9579618.1"/>
    </source>
</evidence>
<dbReference type="InterPro" id="IPR050791">
    <property type="entry name" value="Aldo-Keto_reductase"/>
</dbReference>
<dbReference type="PANTHER" id="PTHR43625:SF40">
    <property type="entry name" value="ALDO-KETO REDUCTASE YAKC [NADP(+)]"/>
    <property type="match status" value="1"/>
</dbReference>
<keyword evidence="1 3" id="KW-0560">Oxidoreductase</keyword>
<dbReference type="InterPro" id="IPR036812">
    <property type="entry name" value="NAD(P)_OxRdtase_dom_sf"/>
</dbReference>
<dbReference type="SUPFAM" id="SSF51430">
    <property type="entry name" value="NAD(P)-linked oxidoreductase"/>
    <property type="match status" value="1"/>
</dbReference>
<evidence type="ECO:0000256" key="1">
    <source>
        <dbReference type="ARBA" id="ARBA00023002"/>
    </source>
</evidence>
<evidence type="ECO:0000313" key="4">
    <source>
        <dbReference type="Proteomes" id="UP001589710"/>
    </source>
</evidence>
<accession>A0ABV5RP97</accession>
<dbReference type="RefSeq" id="WP_345518798.1">
    <property type="nucleotide sequence ID" value="NZ_BAAAXD010000048.1"/>
</dbReference>
<dbReference type="PANTHER" id="PTHR43625">
    <property type="entry name" value="AFLATOXIN B1 ALDEHYDE REDUCTASE"/>
    <property type="match status" value="1"/>
</dbReference>
<reference evidence="3 4" key="1">
    <citation type="submission" date="2024-09" db="EMBL/GenBank/DDBJ databases">
        <authorList>
            <person name="Sun Q."/>
            <person name="Mori K."/>
        </authorList>
    </citation>
    <scope>NUCLEOTIDE SEQUENCE [LARGE SCALE GENOMIC DNA]</scope>
    <source>
        <strain evidence="3 4">JCM 3331</strain>
    </source>
</reference>
<dbReference type="EC" id="1.1.1.-" evidence="3"/>
<dbReference type="Proteomes" id="UP001589710">
    <property type="component" value="Unassembled WGS sequence"/>
</dbReference>
<keyword evidence="4" id="KW-1185">Reference proteome</keyword>
<evidence type="ECO:0000259" key="2">
    <source>
        <dbReference type="Pfam" id="PF00248"/>
    </source>
</evidence>
<dbReference type="GO" id="GO:0016491">
    <property type="term" value="F:oxidoreductase activity"/>
    <property type="evidence" value="ECO:0007669"/>
    <property type="project" value="UniProtKB-KW"/>
</dbReference>
<dbReference type="Pfam" id="PF00248">
    <property type="entry name" value="Aldo_ket_red"/>
    <property type="match status" value="1"/>
</dbReference>